<dbReference type="PROSITE" id="PS00041">
    <property type="entry name" value="HTH_ARAC_FAMILY_1"/>
    <property type="match status" value="1"/>
</dbReference>
<dbReference type="PANTHER" id="PTHR43280">
    <property type="entry name" value="ARAC-FAMILY TRANSCRIPTIONAL REGULATOR"/>
    <property type="match status" value="1"/>
</dbReference>
<evidence type="ECO:0000313" key="5">
    <source>
        <dbReference type="EMBL" id="BBB92071.1"/>
    </source>
</evidence>
<dbReference type="Gene3D" id="2.60.120.10">
    <property type="entry name" value="Jelly Rolls"/>
    <property type="match status" value="1"/>
</dbReference>
<dbReference type="Pfam" id="PF12833">
    <property type="entry name" value="HTH_18"/>
    <property type="match status" value="1"/>
</dbReference>
<reference evidence="5 6" key="1">
    <citation type="journal article" date="2018" name="Int. J. Syst. Evol. Microbiol.">
        <title>Methylomusa anaerophila gen. nov., sp. nov., an anaerobic methanol-utilizing bacterium isolated from a microbial fuel cell.</title>
        <authorList>
            <person name="Amano N."/>
            <person name="Yamamuro A."/>
            <person name="Miyahara M."/>
            <person name="Kouzuma A."/>
            <person name="Abe T."/>
            <person name="Watanabe K."/>
        </authorList>
    </citation>
    <scope>NUCLEOTIDE SEQUENCE [LARGE SCALE GENOMIC DNA]</scope>
    <source>
        <strain evidence="5 6">MMFC1</strain>
    </source>
</reference>
<dbReference type="InterPro" id="IPR014710">
    <property type="entry name" value="RmlC-like_jellyroll"/>
</dbReference>
<keyword evidence="2" id="KW-0238">DNA-binding</keyword>
<dbReference type="EC" id="2.1.1.-" evidence="5"/>
<keyword evidence="6" id="KW-1185">Reference proteome</keyword>
<organism evidence="5 6">
    <name type="scientific">Methylomusa anaerophila</name>
    <dbReference type="NCBI Taxonomy" id="1930071"/>
    <lineage>
        <taxon>Bacteria</taxon>
        <taxon>Bacillati</taxon>
        <taxon>Bacillota</taxon>
        <taxon>Negativicutes</taxon>
        <taxon>Selenomonadales</taxon>
        <taxon>Sporomusaceae</taxon>
        <taxon>Methylomusa</taxon>
    </lineage>
</organism>
<dbReference type="Proteomes" id="UP000276437">
    <property type="component" value="Chromosome"/>
</dbReference>
<dbReference type="InterPro" id="IPR018060">
    <property type="entry name" value="HTH_AraC"/>
</dbReference>
<dbReference type="PROSITE" id="PS01124">
    <property type="entry name" value="HTH_ARAC_FAMILY_2"/>
    <property type="match status" value="1"/>
</dbReference>
<evidence type="ECO:0000256" key="3">
    <source>
        <dbReference type="ARBA" id="ARBA00023163"/>
    </source>
</evidence>
<dbReference type="SUPFAM" id="SSF46689">
    <property type="entry name" value="Homeodomain-like"/>
    <property type="match status" value="2"/>
</dbReference>
<sequence length="240" mass="27559">MSCLNNVTCERRTYTEKPHGHIHAFAQLVVPISGTLSVMIGEQSLADCCQNVIYIPPSSYHSFHSQGRNRFFVFDIPTFFLPKNKTLLADCLRMDGRWQAVRALLFDEVGESTASNPRLSDLCCYIMRLLEDKARHSASLEYMHSNYCRQITVQELAALEHYNPSYYCTWFLKHYGVSPLNYIRNLRLENAKDLLVNTDCTLMQIAQQIGYQHQSTLTRLFLAETGMAPAEFRRKNKSSG</sequence>
<name>A0A348ALX3_9FIRM</name>
<dbReference type="GO" id="GO:0008168">
    <property type="term" value="F:methyltransferase activity"/>
    <property type="evidence" value="ECO:0007669"/>
    <property type="project" value="UniProtKB-KW"/>
</dbReference>
<feature type="domain" description="HTH araC/xylS-type" evidence="4">
    <location>
        <begin position="137"/>
        <end position="235"/>
    </location>
</feature>
<keyword evidence="5" id="KW-0489">Methyltransferase</keyword>
<dbReference type="RefSeq" id="WP_126309014.1">
    <property type="nucleotide sequence ID" value="NZ_AP018449.1"/>
</dbReference>
<dbReference type="EMBL" id="AP018449">
    <property type="protein sequence ID" value="BBB92071.1"/>
    <property type="molecule type" value="Genomic_DNA"/>
</dbReference>
<accession>A0A348ALX3</accession>
<evidence type="ECO:0000313" key="6">
    <source>
        <dbReference type="Proteomes" id="UP000276437"/>
    </source>
</evidence>
<dbReference type="SMART" id="SM00342">
    <property type="entry name" value="HTH_ARAC"/>
    <property type="match status" value="1"/>
</dbReference>
<evidence type="ECO:0000259" key="4">
    <source>
        <dbReference type="PROSITE" id="PS01124"/>
    </source>
</evidence>
<evidence type="ECO:0000256" key="2">
    <source>
        <dbReference type="ARBA" id="ARBA00023125"/>
    </source>
</evidence>
<dbReference type="KEGG" id="mana:MAMMFC1_02756"/>
<dbReference type="GO" id="GO:0003700">
    <property type="term" value="F:DNA-binding transcription factor activity"/>
    <property type="evidence" value="ECO:0007669"/>
    <property type="project" value="InterPro"/>
</dbReference>
<dbReference type="AlphaFoldDB" id="A0A348ALX3"/>
<dbReference type="GO" id="GO:0032259">
    <property type="term" value="P:methylation"/>
    <property type="evidence" value="ECO:0007669"/>
    <property type="project" value="UniProtKB-KW"/>
</dbReference>
<evidence type="ECO:0000256" key="1">
    <source>
        <dbReference type="ARBA" id="ARBA00023015"/>
    </source>
</evidence>
<dbReference type="InterPro" id="IPR018062">
    <property type="entry name" value="HTH_AraC-typ_CS"/>
</dbReference>
<dbReference type="SUPFAM" id="SSF51182">
    <property type="entry name" value="RmlC-like cupins"/>
    <property type="match status" value="1"/>
</dbReference>
<dbReference type="InterPro" id="IPR011051">
    <property type="entry name" value="RmlC_Cupin_sf"/>
</dbReference>
<dbReference type="PANTHER" id="PTHR43280:SF26">
    <property type="entry name" value="ARAC-FAMILY TRANSCRIPTIONAL REGULATOR"/>
    <property type="match status" value="1"/>
</dbReference>
<gene>
    <name evidence="5" type="primary">adaA_3</name>
    <name evidence="5" type="ORF">MAMMFC1_02756</name>
</gene>
<dbReference type="InterPro" id="IPR009057">
    <property type="entry name" value="Homeodomain-like_sf"/>
</dbReference>
<dbReference type="GO" id="GO:0043565">
    <property type="term" value="F:sequence-specific DNA binding"/>
    <property type="evidence" value="ECO:0007669"/>
    <property type="project" value="InterPro"/>
</dbReference>
<keyword evidence="3" id="KW-0804">Transcription</keyword>
<protein>
    <submittedName>
        <fullName evidence="5">Bifunctional transcriptional activator/DNA repair enzyme AdaA</fullName>
        <ecNumber evidence="5">2.1.1.-</ecNumber>
    </submittedName>
</protein>
<keyword evidence="5" id="KW-0808">Transferase</keyword>
<proteinExistence type="predicted"/>
<dbReference type="OrthoDB" id="1681793at2"/>
<dbReference type="Gene3D" id="1.10.10.60">
    <property type="entry name" value="Homeodomain-like"/>
    <property type="match status" value="2"/>
</dbReference>
<keyword evidence="1" id="KW-0805">Transcription regulation</keyword>